<proteinExistence type="predicted"/>
<organism evidence="1 2">
    <name type="scientific">Deminuibacter soli</name>
    <dbReference type="NCBI Taxonomy" id="2291815"/>
    <lineage>
        <taxon>Bacteria</taxon>
        <taxon>Pseudomonadati</taxon>
        <taxon>Bacteroidota</taxon>
        <taxon>Chitinophagia</taxon>
        <taxon>Chitinophagales</taxon>
        <taxon>Chitinophagaceae</taxon>
        <taxon>Deminuibacter</taxon>
    </lineage>
</organism>
<evidence type="ECO:0000313" key="2">
    <source>
        <dbReference type="Proteomes" id="UP000261284"/>
    </source>
</evidence>
<dbReference type="OrthoDB" id="658081at2"/>
<protein>
    <submittedName>
        <fullName evidence="1">Uncharacterized protein</fullName>
    </submittedName>
</protein>
<accession>A0A3E1NGA3</accession>
<comment type="caution">
    <text evidence="1">The sequence shown here is derived from an EMBL/GenBank/DDBJ whole genome shotgun (WGS) entry which is preliminary data.</text>
</comment>
<name>A0A3E1NGA3_9BACT</name>
<reference evidence="1 2" key="1">
    <citation type="submission" date="2018-08" db="EMBL/GenBank/DDBJ databases">
        <title>Chitinophagaceae sp. K23C18032701, a novel bacterium isolated from forest soil.</title>
        <authorList>
            <person name="Wang C."/>
        </authorList>
    </citation>
    <scope>NUCLEOTIDE SEQUENCE [LARGE SCALE GENOMIC DNA]</scope>
    <source>
        <strain evidence="1 2">K23C18032701</strain>
    </source>
</reference>
<evidence type="ECO:0000313" key="1">
    <source>
        <dbReference type="EMBL" id="RFM26996.1"/>
    </source>
</evidence>
<dbReference type="EMBL" id="QTJU01000006">
    <property type="protein sequence ID" value="RFM26996.1"/>
    <property type="molecule type" value="Genomic_DNA"/>
</dbReference>
<keyword evidence="2" id="KW-1185">Reference proteome</keyword>
<dbReference type="RefSeq" id="WP_116848304.1">
    <property type="nucleotide sequence ID" value="NZ_QTJU01000006.1"/>
</dbReference>
<dbReference type="AlphaFoldDB" id="A0A3E1NGA3"/>
<gene>
    <name evidence="1" type="ORF">DXN05_16065</name>
</gene>
<sequence length="160" mass="18263">MLDQIESPPTPTFSESEWLKLIFTLNDIQDWLTGLTTNAFMGIPVFDKKKLFRKTYYITITRLVHLLERHYYKIPRYPLASKFTVPVVDILSHLRDASSQPVSPVLGTLNYRRVINTGAIIGFDIDRTPTSFITVITDGGGQIITAYPGYSRPERKPNNE</sequence>
<dbReference type="Proteomes" id="UP000261284">
    <property type="component" value="Unassembled WGS sequence"/>
</dbReference>